<organism evidence="2">
    <name type="scientific">Cupriavidus taiwanensis</name>
    <dbReference type="NCBI Taxonomy" id="164546"/>
    <lineage>
        <taxon>Bacteria</taxon>
        <taxon>Pseudomonadati</taxon>
        <taxon>Pseudomonadota</taxon>
        <taxon>Betaproteobacteria</taxon>
        <taxon>Burkholderiales</taxon>
        <taxon>Burkholderiaceae</taxon>
        <taxon>Cupriavidus</taxon>
    </lineage>
</organism>
<accession>A0A375C6E2</accession>
<dbReference type="PANTHER" id="PTHR42678:SF5">
    <property type="entry name" value="GLUTAMYL-TRNA(GLN) AMIDOTRANSFERASE SUBUNIT A"/>
    <property type="match status" value="1"/>
</dbReference>
<dbReference type="PIRSF" id="PIRSF001221">
    <property type="entry name" value="Amidase_fungi"/>
    <property type="match status" value="1"/>
</dbReference>
<proteinExistence type="predicted"/>
<dbReference type="Gene3D" id="3.90.1300.10">
    <property type="entry name" value="Amidase signature (AS) domain"/>
    <property type="match status" value="1"/>
</dbReference>
<feature type="domain" description="Amidase" evidence="1">
    <location>
        <begin position="44"/>
        <end position="485"/>
    </location>
</feature>
<comment type="caution">
    <text evidence="2">The sequence shown here is derived from an EMBL/GenBank/DDBJ whole genome shotgun (WGS) entry which is preliminary data.</text>
</comment>
<dbReference type="GO" id="GO:0004040">
    <property type="term" value="F:amidase activity"/>
    <property type="evidence" value="ECO:0007669"/>
    <property type="project" value="UniProtKB-EC"/>
</dbReference>
<dbReference type="SUPFAM" id="SSF75304">
    <property type="entry name" value="Amidase signature (AS) enzymes"/>
    <property type="match status" value="1"/>
</dbReference>
<gene>
    <name evidence="2" type="ORF">CBM2587_B60371</name>
</gene>
<dbReference type="Pfam" id="PF01425">
    <property type="entry name" value="Amidase"/>
    <property type="match status" value="1"/>
</dbReference>
<reference evidence="2" key="1">
    <citation type="submission" date="2018-01" db="EMBL/GenBank/DDBJ databases">
        <authorList>
            <person name="Clerissi C."/>
        </authorList>
    </citation>
    <scope>NUCLEOTIDE SEQUENCE</scope>
    <source>
        <strain evidence="2">Cupriavidus sp. LMG 19464</strain>
    </source>
</reference>
<dbReference type="AlphaFoldDB" id="A0A375C6E2"/>
<dbReference type="EMBL" id="OFSQ01000035">
    <property type="protein sequence ID" value="SOY63359.1"/>
    <property type="molecule type" value="Genomic_DNA"/>
</dbReference>
<dbReference type="Proteomes" id="UP000256780">
    <property type="component" value="Chromosome CBM2587_b"/>
</dbReference>
<dbReference type="InterPro" id="IPR023631">
    <property type="entry name" value="Amidase_dom"/>
</dbReference>
<dbReference type="InterPro" id="IPR036928">
    <property type="entry name" value="AS_sf"/>
</dbReference>
<dbReference type="OrthoDB" id="9811471at2"/>
<dbReference type="PANTHER" id="PTHR42678">
    <property type="entry name" value="AMIDASE"/>
    <property type="match status" value="1"/>
</dbReference>
<evidence type="ECO:0000313" key="2">
    <source>
        <dbReference type="EMBL" id="SOY63359.1"/>
    </source>
</evidence>
<evidence type="ECO:0000259" key="1">
    <source>
        <dbReference type="Pfam" id="PF01425"/>
    </source>
</evidence>
<protein>
    <submittedName>
        <fullName evidence="2">Amidase</fullName>
        <ecNumber evidence="2">3.5.1.4</ecNumber>
    </submittedName>
</protein>
<name>A0A375C6E2_9BURK</name>
<dbReference type="EC" id="3.5.1.4" evidence="2"/>
<keyword evidence="2" id="KW-0378">Hydrolase</keyword>
<sequence length="508" mass="53169">MKISYQPVPHGPGQHAPFSVVEATVASAHAAMRDGTLTARQLASRCLDRIAAYDQRGPALRSILQVHPQALEQADRIDAIAARHSQQPAGPLQGIPVLVKDNIECAGMATTAGAECLRGNLCANDAFVIRRLREAGAIVLAKTNLHELASGGETVSTLGGQTLNPYDLTRTPGGSSGGTAAGIAVSFGVLGLGTDGVNSIRSPASANSLVGLRPTMGLISRAGLVPCGLTQDTVGPITRTVADTALMLDVIAGHDPADPVTNEGAGHIPASYAASLDRDGLKGARIGVLRHFFGGQDVHGPVNAVMQQALAIIAAQGAELVDIDDAICPDELLASTLVHHYEMERDLDAYLSRLAAGVPVKSMKDIISAGGVHPSVEGTLASAVALSGQRGEYRARMQRQQSLRQWLRDLMARHRLDALAFPHQRRLVVPVGETQAERNGVLASATGFPAIVIPAGFSAPDRNAPQGVPVGLEFFGLPFTEPVLLRLAFSAEQALLARRAPHSTPPLE</sequence>
<dbReference type="RefSeq" id="WP_116358521.1">
    <property type="nucleotide sequence ID" value="NZ_LT976854.1"/>
</dbReference>